<dbReference type="RefSeq" id="WP_123422110.1">
    <property type="nucleotide sequence ID" value="NZ_RJUL01000008.1"/>
</dbReference>
<comment type="caution">
    <text evidence="1">The sequence shown here is derived from an EMBL/GenBank/DDBJ whole genome shotgun (WGS) entry which is preliminary data.</text>
</comment>
<reference evidence="1 2" key="1">
    <citation type="submission" date="2018-11" db="EMBL/GenBank/DDBJ databases">
        <title>Genomic Encyclopedia of Type Strains, Phase IV (KMG-IV): sequencing the most valuable type-strain genomes for metagenomic binning, comparative biology and taxonomic classification.</title>
        <authorList>
            <person name="Goeker M."/>
        </authorList>
    </citation>
    <scope>NUCLEOTIDE SEQUENCE [LARGE SCALE GENOMIC DNA]</scope>
    <source>
        <strain evidence="1 2">DSM 21945</strain>
    </source>
</reference>
<dbReference type="EMBL" id="RJUL01000008">
    <property type="protein sequence ID" value="ROQ23272.1"/>
    <property type="molecule type" value="Genomic_DNA"/>
</dbReference>
<proteinExistence type="predicted"/>
<dbReference type="Proteomes" id="UP000268033">
    <property type="component" value="Unassembled WGS sequence"/>
</dbReference>
<organism evidence="1 2">
    <name type="scientific">Gallaecimonas pentaromativorans</name>
    <dbReference type="NCBI Taxonomy" id="584787"/>
    <lineage>
        <taxon>Bacteria</taxon>
        <taxon>Pseudomonadati</taxon>
        <taxon>Pseudomonadota</taxon>
        <taxon>Gammaproteobacteria</taxon>
        <taxon>Enterobacterales</taxon>
        <taxon>Gallaecimonadaceae</taxon>
        <taxon>Gallaecimonas</taxon>
    </lineage>
</organism>
<evidence type="ECO:0000313" key="1">
    <source>
        <dbReference type="EMBL" id="ROQ23272.1"/>
    </source>
</evidence>
<sequence length="250" mass="28229">MLEQDRLDVFAAQTENVRALEQAWKHINKTINAAYSSGDNSTAEIHTKLLAQVYCAFAEAVFSKVIHTPDGLTLDEISQVKSRGRKNIVDAWKKCVELSLQKVQGKSSGHVANTRQKIDSLIDHYIYDPSLLRNKIAHGQWKVALNSNNTKVNSALTTKVQAISVVDLYRHKEAFQSLFRIVEDIIESPNKAHHRDYWSHITEFEKSQRKMASWTIEKKIAALKAKKECFKHAKGIISQGSQTQQSCAAV</sequence>
<evidence type="ECO:0000313" key="2">
    <source>
        <dbReference type="Proteomes" id="UP000268033"/>
    </source>
</evidence>
<gene>
    <name evidence="1" type="ORF">EDC28_10810</name>
</gene>
<name>A0A3N1NWL0_9GAMM</name>
<keyword evidence="2" id="KW-1185">Reference proteome</keyword>
<protein>
    <submittedName>
        <fullName evidence="1">Uncharacterized protein</fullName>
    </submittedName>
</protein>
<accession>A0A3N1NWL0</accession>
<dbReference type="AlphaFoldDB" id="A0A3N1NWL0"/>